<dbReference type="PANTHER" id="PTHR34301">
    <property type="entry name" value="DNA-BINDING PROTEIN-RELATED"/>
    <property type="match status" value="1"/>
</dbReference>
<accession>A0ABM8UC03</accession>
<evidence type="ECO:0000313" key="2">
    <source>
        <dbReference type="EMBL" id="CAG4967964.1"/>
    </source>
</evidence>
<dbReference type="InterPro" id="IPR049052">
    <property type="entry name" value="nSTAND1"/>
</dbReference>
<dbReference type="InterPro" id="IPR027417">
    <property type="entry name" value="P-loop_NTPase"/>
</dbReference>
<dbReference type="Pfam" id="PF20703">
    <property type="entry name" value="nSTAND1"/>
    <property type="match status" value="1"/>
</dbReference>
<dbReference type="InterPro" id="IPR003593">
    <property type="entry name" value="AAA+_ATPase"/>
</dbReference>
<feature type="domain" description="AAA+ ATPase" evidence="1">
    <location>
        <begin position="52"/>
        <end position="237"/>
    </location>
</feature>
<name>A0ABM8UC03_9GAMM</name>
<sequence>MSNGTFGIGRETRIVRSGARRVFTPHSPVDDISHFFGREEEASRFVSVINTEGQHVLVFGDRGVGKTSLAITTCRVLLQRVMGGGKYIEKRCDSSDTFESIVLNVLRALEIEHQNREMTQTTNRGGKASIKIPVAGAELDSHRQNAVKVLHQVSLSSPSWVAEQLQSKPGIFLIDEVDAVAGKEDRKKLAELVKLLSDNKSPLKVVLVGIASTGSDLTAGHPSVQRCLKEVQLKRMDDDDIKKIIRNGFKKLGQVPTEEVVTRITDISAGLPHFTHLICLKCAEASVVSGNKHIGSEVLTAALIESVKDSENALKDSYTNCLHSFNKPLEYKVIVLGAAQCKGSEFRAYDIRQQLQDRVGLDVEAAIISRRLTAIAAKAGGIIEKCGRGYYRFVDPRMPSFVKLLHGADKQSAA</sequence>
<keyword evidence="3" id="KW-1185">Reference proteome</keyword>
<dbReference type="Gene3D" id="3.40.50.300">
    <property type="entry name" value="P-loop containing nucleotide triphosphate hydrolases"/>
    <property type="match status" value="1"/>
</dbReference>
<protein>
    <recommendedName>
        <fullName evidence="1">AAA+ ATPase domain-containing protein</fullName>
    </recommendedName>
</protein>
<evidence type="ECO:0000259" key="1">
    <source>
        <dbReference type="SMART" id="SM00382"/>
    </source>
</evidence>
<gene>
    <name evidence="2" type="ORF">LYB30171_00163</name>
</gene>
<reference evidence="2 3" key="1">
    <citation type="submission" date="2021-04" db="EMBL/GenBank/DDBJ databases">
        <authorList>
            <person name="Rodrigo-Torres L."/>
            <person name="Arahal R. D."/>
            <person name="Lucena T."/>
        </authorList>
    </citation>
    <scope>NUCLEOTIDE SEQUENCE [LARGE SCALE GENOMIC DNA]</scope>
    <source>
        <strain evidence="2 3">CECT 30171</strain>
    </source>
</reference>
<evidence type="ECO:0000313" key="3">
    <source>
        <dbReference type="Proteomes" id="UP000680116"/>
    </source>
</evidence>
<dbReference type="PANTHER" id="PTHR34301:SF8">
    <property type="entry name" value="ATPASE DOMAIN-CONTAINING PROTEIN"/>
    <property type="match status" value="1"/>
</dbReference>
<dbReference type="SUPFAM" id="SSF52540">
    <property type="entry name" value="P-loop containing nucleoside triphosphate hydrolases"/>
    <property type="match status" value="1"/>
</dbReference>
<proteinExistence type="predicted"/>
<dbReference type="SMART" id="SM00382">
    <property type="entry name" value="AAA"/>
    <property type="match status" value="1"/>
</dbReference>
<organism evidence="2 3">
    <name type="scientific">Novilysobacter luteus</name>
    <dbReference type="NCBI Taxonomy" id="2822368"/>
    <lineage>
        <taxon>Bacteria</taxon>
        <taxon>Pseudomonadati</taxon>
        <taxon>Pseudomonadota</taxon>
        <taxon>Gammaproteobacteria</taxon>
        <taxon>Lysobacterales</taxon>
        <taxon>Lysobacteraceae</taxon>
        <taxon>Novilysobacter</taxon>
    </lineage>
</organism>
<dbReference type="EMBL" id="OU015430">
    <property type="protein sequence ID" value="CAG4967964.1"/>
    <property type="molecule type" value="Genomic_DNA"/>
</dbReference>
<dbReference type="Proteomes" id="UP000680116">
    <property type="component" value="Chromosome"/>
</dbReference>